<dbReference type="GO" id="GO:0009535">
    <property type="term" value="C:chloroplast thylakoid membrane"/>
    <property type="evidence" value="ECO:0007669"/>
    <property type="project" value="TreeGrafter"/>
</dbReference>
<evidence type="ECO:0000256" key="1">
    <source>
        <dbReference type="SAM" id="MobiDB-lite"/>
    </source>
</evidence>
<accession>A0A2P2J0W0</accession>
<evidence type="ECO:0000313" key="2">
    <source>
        <dbReference type="EMBL" id="MBW87087.1"/>
    </source>
</evidence>
<organism evidence="2">
    <name type="scientific">Rhizophora mucronata</name>
    <name type="common">Asiatic mangrove</name>
    <dbReference type="NCBI Taxonomy" id="61149"/>
    <lineage>
        <taxon>Eukaryota</taxon>
        <taxon>Viridiplantae</taxon>
        <taxon>Streptophyta</taxon>
        <taxon>Embryophyta</taxon>
        <taxon>Tracheophyta</taxon>
        <taxon>Spermatophyta</taxon>
        <taxon>Magnoliopsida</taxon>
        <taxon>eudicotyledons</taxon>
        <taxon>Gunneridae</taxon>
        <taxon>Pentapetalae</taxon>
        <taxon>rosids</taxon>
        <taxon>fabids</taxon>
        <taxon>Malpighiales</taxon>
        <taxon>Rhizophoraceae</taxon>
        <taxon>Rhizophora</taxon>
    </lineage>
</organism>
<feature type="compositionally biased region" description="Low complexity" evidence="1">
    <location>
        <begin position="68"/>
        <end position="81"/>
    </location>
</feature>
<feature type="compositionally biased region" description="Low complexity" evidence="1">
    <location>
        <begin position="153"/>
        <end position="179"/>
    </location>
</feature>
<dbReference type="AlphaFoldDB" id="A0A2P2J0W0"/>
<feature type="region of interest" description="Disordered" evidence="1">
    <location>
        <begin position="62"/>
        <end position="83"/>
    </location>
</feature>
<name>A0A2P2J0W0_RHIMU</name>
<dbReference type="Pfam" id="PF20711">
    <property type="entry name" value="DUF6825"/>
    <property type="match status" value="1"/>
</dbReference>
<proteinExistence type="predicted"/>
<dbReference type="GO" id="GO:0010027">
    <property type="term" value="P:thylakoid membrane organization"/>
    <property type="evidence" value="ECO:0007669"/>
    <property type="project" value="InterPro"/>
</dbReference>
<protein>
    <submittedName>
        <fullName evidence="2">Uncharacterized protein</fullName>
    </submittedName>
</protein>
<dbReference type="EMBL" id="GGEC01006604">
    <property type="protein sequence ID" value="MBW87087.1"/>
    <property type="molecule type" value="Transcribed_RNA"/>
</dbReference>
<sequence length="194" mass="20413">MSGISVSSPSSFYSLQSKTQTQFRTSRYRNALISVKPRISCSLNKNLKTHLSLKIGAPGGRTSLRCNSSSSDSSDSSSSGDSESKSVLDAFFLGKALAEALNERIESAVGEVLSMIGKLQAEQQKQIQEFQADVIERAKKAKQAATESQGLVSASSSADDNSSSAVSSWSADSTTSTDGSTEEAETSTSTTQTS</sequence>
<dbReference type="InterPro" id="IPR040003">
    <property type="entry name" value="PG18-like"/>
</dbReference>
<reference evidence="2" key="1">
    <citation type="submission" date="2018-02" db="EMBL/GenBank/DDBJ databases">
        <title>Rhizophora mucronata_Transcriptome.</title>
        <authorList>
            <person name="Meera S.P."/>
            <person name="Sreeshan A."/>
            <person name="Augustine A."/>
        </authorList>
    </citation>
    <scope>NUCLEOTIDE SEQUENCE</scope>
    <source>
        <tissue evidence="2">Leaf</tissue>
    </source>
</reference>
<dbReference type="PANTHER" id="PTHR35745:SF1">
    <property type="entry name" value="OS04G0513000 PROTEIN"/>
    <property type="match status" value="1"/>
</dbReference>
<dbReference type="PANTHER" id="PTHR35745">
    <property type="entry name" value="BNACNNG14650D PROTEIN"/>
    <property type="match status" value="1"/>
</dbReference>
<feature type="region of interest" description="Disordered" evidence="1">
    <location>
        <begin position="138"/>
        <end position="194"/>
    </location>
</feature>